<evidence type="ECO:0000259" key="1">
    <source>
        <dbReference type="Pfam" id="PF09643"/>
    </source>
</evidence>
<dbReference type="Proteomes" id="UP000001366">
    <property type="component" value="Chromosome"/>
</dbReference>
<evidence type="ECO:0000313" key="3">
    <source>
        <dbReference type="Proteomes" id="UP000001366"/>
    </source>
</evidence>
<accession>C0QSA4</accession>
<dbReference type="EMBL" id="CP001230">
    <property type="protein sequence ID" value="ACO04872.1"/>
    <property type="molecule type" value="Genomic_DNA"/>
</dbReference>
<dbReference type="KEGG" id="pmx:PERMA_1787"/>
<dbReference type="InterPro" id="IPR019096">
    <property type="entry name" value="YopX_protein"/>
</dbReference>
<gene>
    <name evidence="2" type="ordered locus">PERMA_1787</name>
</gene>
<protein>
    <submittedName>
        <fullName evidence="2">YopX protein</fullName>
    </submittedName>
</protein>
<keyword evidence="3" id="KW-1185">Reference proteome</keyword>
<dbReference type="Pfam" id="PF09643">
    <property type="entry name" value="YopX"/>
    <property type="match status" value="1"/>
</dbReference>
<dbReference type="RefSeq" id="WP_015898976.1">
    <property type="nucleotide sequence ID" value="NC_012440.1"/>
</dbReference>
<name>C0QSA4_PERMH</name>
<reference evidence="2 3" key="1">
    <citation type="journal article" date="2009" name="J. Bacteriol.">
        <title>Complete and draft genome sequences of six members of the Aquificales.</title>
        <authorList>
            <person name="Reysenbach A.L."/>
            <person name="Hamamura N."/>
            <person name="Podar M."/>
            <person name="Griffiths E."/>
            <person name="Ferreira S."/>
            <person name="Hochstein R."/>
            <person name="Heidelberg J."/>
            <person name="Johnson J."/>
            <person name="Mead D."/>
            <person name="Pohorille A."/>
            <person name="Sarmiento M."/>
            <person name="Schweighofer K."/>
            <person name="Seshadri R."/>
            <person name="Voytek M.A."/>
        </authorList>
    </citation>
    <scope>NUCLEOTIDE SEQUENCE [LARGE SCALE GENOMIC DNA]</scope>
    <source>
        <strain evidence="3">DSM 14350 / EX-H1</strain>
    </source>
</reference>
<dbReference type="OrthoDB" id="1809393at2"/>
<sequence length="153" mass="17529">MRLEDIKFRGIPVKAKEYDFIEGDLIRTAEGRYFIFPEGFELGLTNIVDGIAVYSGFGLLIEVRPETIGQFTGYYDANSKPIYEGDLIVSAIMKESPIYQVIWSRNSWKIKDTCEWDFSTEADPSENYIVVGNIYQNPELIGKIWYGSNKKTT</sequence>
<evidence type="ECO:0000313" key="2">
    <source>
        <dbReference type="EMBL" id="ACO04872.1"/>
    </source>
</evidence>
<dbReference type="PaxDb" id="123214-PERMA_1787"/>
<dbReference type="Gene3D" id="2.30.30.290">
    <property type="entry name" value="YopX-like domains"/>
    <property type="match status" value="1"/>
</dbReference>
<proteinExistence type="predicted"/>
<feature type="domain" description="YopX protein" evidence="1">
    <location>
        <begin position="66"/>
        <end position="141"/>
    </location>
</feature>
<dbReference type="AlphaFoldDB" id="C0QSA4"/>
<dbReference type="SUPFAM" id="SSF159006">
    <property type="entry name" value="YopX-like"/>
    <property type="match status" value="1"/>
</dbReference>
<dbReference type="HOGENOM" id="CLU_107462_2_0_0"/>
<dbReference type="InterPro" id="IPR023385">
    <property type="entry name" value="YopX-like_C"/>
</dbReference>
<dbReference type="STRING" id="123214.PERMA_1787"/>
<organism evidence="2 3">
    <name type="scientific">Persephonella marina (strain DSM 14350 / EX-H1)</name>
    <dbReference type="NCBI Taxonomy" id="123214"/>
    <lineage>
        <taxon>Bacteria</taxon>
        <taxon>Pseudomonadati</taxon>
        <taxon>Aquificota</taxon>
        <taxon>Aquificia</taxon>
        <taxon>Aquificales</taxon>
        <taxon>Hydrogenothermaceae</taxon>
        <taxon>Persephonella</taxon>
    </lineage>
</organism>